<gene>
    <name evidence="13 15" type="primary">dinB</name>
    <name evidence="15" type="ORF">JF72_09840</name>
</gene>
<accession>A0A0F4LTB9</accession>
<keyword evidence="4 13" id="KW-0548">Nucleotidyltransferase</keyword>
<dbReference type="GO" id="GO:0003887">
    <property type="term" value="F:DNA-directed DNA polymerase activity"/>
    <property type="evidence" value="ECO:0007669"/>
    <property type="project" value="UniProtKB-UniRule"/>
</dbReference>
<feature type="site" description="Substrate discrimination" evidence="13">
    <location>
        <position position="27"/>
    </location>
</feature>
<keyword evidence="13" id="KW-0963">Cytoplasm</keyword>
<dbReference type="NCBIfam" id="NF002677">
    <property type="entry name" value="PRK02406.1"/>
    <property type="match status" value="1"/>
</dbReference>
<dbReference type="Gene3D" id="3.40.1170.60">
    <property type="match status" value="1"/>
</dbReference>
<dbReference type="GO" id="GO:0005829">
    <property type="term" value="C:cytosol"/>
    <property type="evidence" value="ECO:0007669"/>
    <property type="project" value="TreeGrafter"/>
</dbReference>
<dbReference type="HAMAP" id="MF_01113">
    <property type="entry name" value="DNApol_IV"/>
    <property type="match status" value="1"/>
</dbReference>
<comment type="function">
    <text evidence="13">Poorly processive, error-prone DNA polymerase involved in untargeted mutagenesis. Copies undamaged DNA at stalled replication forks, which arise in vivo from mismatched or misaligned primer ends. These misaligned primers can be extended by PolIV. Exhibits no 3'-5' exonuclease (proofreading) activity. May be involved in translesional synthesis, in conjunction with the beta clamp from PolIII.</text>
</comment>
<evidence type="ECO:0000256" key="3">
    <source>
        <dbReference type="ARBA" id="ARBA00022679"/>
    </source>
</evidence>
<comment type="caution">
    <text evidence="15">The sequence shown here is derived from an EMBL/GenBank/DDBJ whole genome shotgun (WGS) entry which is preliminary data.</text>
</comment>
<keyword evidence="5 13" id="KW-0235">DNA replication</keyword>
<dbReference type="InterPro" id="IPR022880">
    <property type="entry name" value="DNApol_IV"/>
</dbReference>
<evidence type="ECO:0000313" key="16">
    <source>
        <dbReference type="Proteomes" id="UP000033682"/>
    </source>
</evidence>
<evidence type="ECO:0000256" key="7">
    <source>
        <dbReference type="ARBA" id="ARBA00022763"/>
    </source>
</evidence>
<dbReference type="InterPro" id="IPR050116">
    <property type="entry name" value="DNA_polymerase-Y"/>
</dbReference>
<dbReference type="InterPro" id="IPR017961">
    <property type="entry name" value="DNA_pol_Y-fam_little_finger"/>
</dbReference>
<dbReference type="EC" id="2.7.7.7" evidence="13"/>
<dbReference type="PANTHER" id="PTHR11076">
    <property type="entry name" value="DNA REPAIR POLYMERASE UMUC / TRANSFERASE FAMILY MEMBER"/>
    <property type="match status" value="1"/>
</dbReference>
<dbReference type="GO" id="GO:0006281">
    <property type="term" value="P:DNA repair"/>
    <property type="evidence" value="ECO:0007669"/>
    <property type="project" value="UniProtKB-UniRule"/>
</dbReference>
<evidence type="ECO:0000256" key="6">
    <source>
        <dbReference type="ARBA" id="ARBA00022723"/>
    </source>
</evidence>
<dbReference type="PANTHER" id="PTHR11076:SF33">
    <property type="entry name" value="DNA POLYMERASE KAPPA"/>
    <property type="match status" value="1"/>
</dbReference>
<evidence type="ECO:0000259" key="14">
    <source>
        <dbReference type="PROSITE" id="PS50173"/>
    </source>
</evidence>
<dbReference type="InterPro" id="IPR043502">
    <property type="entry name" value="DNA/RNA_pol_sf"/>
</dbReference>
<dbReference type="InterPro" id="IPR024728">
    <property type="entry name" value="PolY_HhH_motif"/>
</dbReference>
<dbReference type="Gene3D" id="3.30.1490.100">
    <property type="entry name" value="DNA polymerase, Y-family, little finger domain"/>
    <property type="match status" value="1"/>
</dbReference>
<dbReference type="GO" id="GO:0000287">
    <property type="term" value="F:magnesium ion binding"/>
    <property type="evidence" value="ECO:0007669"/>
    <property type="project" value="UniProtKB-UniRule"/>
</dbReference>
<comment type="subcellular location">
    <subcellularLocation>
        <location evidence="13">Cytoplasm</location>
    </subcellularLocation>
</comment>
<evidence type="ECO:0000313" key="15">
    <source>
        <dbReference type="EMBL" id="KJY60826.1"/>
    </source>
</evidence>
<reference evidence="15 16" key="1">
    <citation type="submission" date="2015-01" db="EMBL/GenBank/DDBJ databases">
        <title>Comparative genomics of the lactic acid bacteria isolated from the honey bee gut.</title>
        <authorList>
            <person name="Ellegaard K.M."/>
            <person name="Tamarit D."/>
            <person name="Javelind E."/>
            <person name="Olofsson T."/>
            <person name="Andersson S.G."/>
            <person name="Vasquez A."/>
        </authorList>
    </citation>
    <scope>NUCLEOTIDE SEQUENCE [LARGE SCALE GENOMIC DNA]</scope>
    <source>
        <strain evidence="15 16">Hma11</strain>
    </source>
</reference>
<dbReference type="GO" id="GO:0006261">
    <property type="term" value="P:DNA-templated DNA replication"/>
    <property type="evidence" value="ECO:0007669"/>
    <property type="project" value="UniProtKB-UniRule"/>
</dbReference>
<dbReference type="EMBL" id="JXLG01000006">
    <property type="protein sequence ID" value="KJY60826.1"/>
    <property type="molecule type" value="Genomic_DNA"/>
</dbReference>
<comment type="similarity">
    <text evidence="1 13">Belongs to the DNA polymerase type-Y family.</text>
</comment>
<dbReference type="PATRIC" id="fig|303541.3.peg.1144"/>
<evidence type="ECO:0000256" key="12">
    <source>
        <dbReference type="ARBA" id="ARBA00049244"/>
    </source>
</evidence>
<dbReference type="GO" id="GO:0003684">
    <property type="term" value="F:damaged DNA binding"/>
    <property type="evidence" value="ECO:0007669"/>
    <property type="project" value="InterPro"/>
</dbReference>
<keyword evidence="7 13" id="KW-0227">DNA damage</keyword>
<dbReference type="GO" id="GO:0009432">
    <property type="term" value="P:SOS response"/>
    <property type="evidence" value="ECO:0007669"/>
    <property type="project" value="TreeGrafter"/>
</dbReference>
<keyword evidence="6 13" id="KW-0479">Metal-binding</keyword>
<dbReference type="Pfam" id="PF00817">
    <property type="entry name" value="IMS"/>
    <property type="match status" value="1"/>
</dbReference>
<dbReference type="PROSITE" id="PS50173">
    <property type="entry name" value="UMUC"/>
    <property type="match status" value="1"/>
</dbReference>
<dbReference type="SUPFAM" id="SSF56672">
    <property type="entry name" value="DNA/RNA polymerases"/>
    <property type="match status" value="1"/>
</dbReference>
<dbReference type="FunFam" id="3.30.1490.100:FF:000004">
    <property type="entry name" value="DNA polymerase IV"/>
    <property type="match status" value="1"/>
</dbReference>
<keyword evidence="10 13" id="KW-0238">DNA-binding</keyword>
<dbReference type="Gene3D" id="3.30.70.270">
    <property type="match status" value="1"/>
</dbReference>
<dbReference type="InterPro" id="IPR043128">
    <property type="entry name" value="Rev_trsase/Diguanyl_cyclase"/>
</dbReference>
<dbReference type="InterPro" id="IPR001126">
    <property type="entry name" value="UmuC"/>
</dbReference>
<evidence type="ECO:0000256" key="8">
    <source>
        <dbReference type="ARBA" id="ARBA00022842"/>
    </source>
</evidence>
<dbReference type="Pfam" id="PF11798">
    <property type="entry name" value="IMS_HHH"/>
    <property type="match status" value="1"/>
</dbReference>
<dbReference type="InterPro" id="IPR036775">
    <property type="entry name" value="DNA_pol_Y-fam_lit_finger_sf"/>
</dbReference>
<protein>
    <recommendedName>
        <fullName evidence="13">DNA polymerase IV</fullName>
        <shortName evidence="13">Pol IV</shortName>
        <ecNumber evidence="13">2.7.7.7</ecNumber>
    </recommendedName>
</protein>
<keyword evidence="11 13" id="KW-0234">DNA repair</keyword>
<sequence>MTDYSDGLLPKNDTSRKIIHIDMDAFYASVEMRDKPELKNKAVVIGHDPRKSNGHGVVSTANYVARSYGVHSAMPSIKAFRLVPAEKLVFLEPDYKKYYSVSAEVHKMMHEMTDRVQSIALDEAYLDVTQNKLGIKSAVQLAIDLQTRVRRELKLNCSFGVSYNRFLAKMGSEYSKPFGRTVILPSEAKEFLAAQKIGHFHGIGPKTEEKLAEMGITTGKGLQQMHVRDLIKEFNRMGYLMAEHANGIDLSRVIPDDEYNRKSIGIERSYEPCVYDKQVALTNLRNYASELAEKLSYGNFFARTVVLKIRNTEFETITRRSKLEHATNQAIEFYEAAKELFEPLEDSFLSDGIRLLGITATDFTEAEFENVDLNLFSS</sequence>
<comment type="cofactor">
    <cofactor evidence="13">
        <name>Mg(2+)</name>
        <dbReference type="ChEBI" id="CHEBI:18420"/>
    </cofactor>
    <text evidence="13">Binds 2 magnesium ions per subunit.</text>
</comment>
<comment type="catalytic activity">
    <reaction evidence="12 13">
        <text>DNA(n) + a 2'-deoxyribonucleoside 5'-triphosphate = DNA(n+1) + diphosphate</text>
        <dbReference type="Rhea" id="RHEA:22508"/>
        <dbReference type="Rhea" id="RHEA-COMP:17339"/>
        <dbReference type="Rhea" id="RHEA-COMP:17340"/>
        <dbReference type="ChEBI" id="CHEBI:33019"/>
        <dbReference type="ChEBI" id="CHEBI:61560"/>
        <dbReference type="ChEBI" id="CHEBI:173112"/>
        <dbReference type="EC" id="2.7.7.7"/>
    </reaction>
</comment>
<feature type="active site" evidence="13">
    <location>
        <position position="123"/>
    </location>
</feature>
<name>A0A0F4LTB9_9LACO</name>
<dbReference type="Gene3D" id="1.10.150.20">
    <property type="entry name" value="5' to 3' exonuclease, C-terminal subdomain"/>
    <property type="match status" value="1"/>
</dbReference>
<dbReference type="Pfam" id="PF11799">
    <property type="entry name" value="IMS_C"/>
    <property type="match status" value="1"/>
</dbReference>
<evidence type="ECO:0000256" key="13">
    <source>
        <dbReference type="HAMAP-Rule" id="MF_01113"/>
    </source>
</evidence>
<keyword evidence="16" id="KW-1185">Reference proteome</keyword>
<feature type="binding site" evidence="13">
    <location>
        <position position="22"/>
    </location>
    <ligand>
        <name>Mg(2+)</name>
        <dbReference type="ChEBI" id="CHEBI:18420"/>
    </ligand>
</feature>
<evidence type="ECO:0000256" key="9">
    <source>
        <dbReference type="ARBA" id="ARBA00022932"/>
    </source>
</evidence>
<dbReference type="SUPFAM" id="SSF100879">
    <property type="entry name" value="Lesion bypass DNA polymerase (Y-family), little finger domain"/>
    <property type="match status" value="1"/>
</dbReference>
<evidence type="ECO:0000256" key="11">
    <source>
        <dbReference type="ARBA" id="ARBA00023204"/>
    </source>
</evidence>
<dbReference type="CDD" id="cd03586">
    <property type="entry name" value="PolY_Pol_IV_kappa"/>
    <property type="match status" value="1"/>
</dbReference>
<dbReference type="HOGENOM" id="CLU_012348_1_2_9"/>
<feature type="domain" description="UmuC" evidence="14">
    <location>
        <begin position="18"/>
        <end position="204"/>
    </location>
</feature>
<evidence type="ECO:0000256" key="10">
    <source>
        <dbReference type="ARBA" id="ARBA00023125"/>
    </source>
</evidence>
<dbReference type="RefSeq" id="WP_046307370.1">
    <property type="nucleotide sequence ID" value="NZ_CAMLAY010000013.1"/>
</dbReference>
<evidence type="ECO:0000256" key="2">
    <source>
        <dbReference type="ARBA" id="ARBA00022457"/>
    </source>
</evidence>
<keyword evidence="9 13" id="KW-0239">DNA-directed DNA polymerase</keyword>
<dbReference type="Proteomes" id="UP000033682">
    <property type="component" value="Unassembled WGS sequence"/>
</dbReference>
<keyword evidence="3 13" id="KW-0808">Transferase</keyword>
<keyword evidence="2 13" id="KW-0515">Mutator protein</keyword>
<dbReference type="AlphaFoldDB" id="A0A0F4LTB9"/>
<dbReference type="GO" id="GO:0042276">
    <property type="term" value="P:error-prone translesion synthesis"/>
    <property type="evidence" value="ECO:0007669"/>
    <property type="project" value="TreeGrafter"/>
</dbReference>
<proteinExistence type="inferred from homology"/>
<evidence type="ECO:0000256" key="4">
    <source>
        <dbReference type="ARBA" id="ARBA00022695"/>
    </source>
</evidence>
<organism evidence="15 16">
    <name type="scientific">Lactobacillus apis</name>
    <dbReference type="NCBI Taxonomy" id="303541"/>
    <lineage>
        <taxon>Bacteria</taxon>
        <taxon>Bacillati</taxon>
        <taxon>Bacillota</taxon>
        <taxon>Bacilli</taxon>
        <taxon>Lactobacillales</taxon>
        <taxon>Lactobacillaceae</taxon>
        <taxon>Lactobacillus</taxon>
    </lineage>
</organism>
<evidence type="ECO:0000256" key="1">
    <source>
        <dbReference type="ARBA" id="ARBA00010945"/>
    </source>
</evidence>
<comment type="subunit">
    <text evidence="13">Monomer.</text>
</comment>
<evidence type="ECO:0000256" key="5">
    <source>
        <dbReference type="ARBA" id="ARBA00022705"/>
    </source>
</evidence>
<feature type="binding site" evidence="13">
    <location>
        <position position="122"/>
    </location>
    <ligand>
        <name>Mg(2+)</name>
        <dbReference type="ChEBI" id="CHEBI:18420"/>
    </ligand>
</feature>
<keyword evidence="8 13" id="KW-0460">Magnesium</keyword>
<dbReference type="STRING" id="303541.JF72_09840"/>